<feature type="region of interest" description="Disordered" evidence="1">
    <location>
        <begin position="49"/>
        <end position="128"/>
    </location>
</feature>
<comment type="caution">
    <text evidence="2">The sequence shown here is derived from an EMBL/GenBank/DDBJ whole genome shotgun (WGS) entry which is preliminary data.</text>
</comment>
<accession>A0A1X2GDT6</accession>
<feature type="compositionally biased region" description="Polar residues" evidence="1">
    <location>
        <begin position="173"/>
        <end position="184"/>
    </location>
</feature>
<name>A0A1X2GDT6_9FUNG</name>
<gene>
    <name evidence="2" type="ORF">DM01DRAFT_329978</name>
</gene>
<proteinExistence type="predicted"/>
<evidence type="ECO:0000256" key="1">
    <source>
        <dbReference type="SAM" id="MobiDB-lite"/>
    </source>
</evidence>
<keyword evidence="3" id="KW-1185">Reference proteome</keyword>
<dbReference type="AlphaFoldDB" id="A0A1X2GDT6"/>
<evidence type="ECO:0000313" key="3">
    <source>
        <dbReference type="Proteomes" id="UP000242146"/>
    </source>
</evidence>
<feature type="compositionally biased region" description="Polar residues" evidence="1">
    <location>
        <begin position="90"/>
        <end position="100"/>
    </location>
</feature>
<feature type="compositionally biased region" description="Polar residues" evidence="1">
    <location>
        <begin position="58"/>
        <end position="73"/>
    </location>
</feature>
<evidence type="ECO:0000313" key="2">
    <source>
        <dbReference type="EMBL" id="ORX51546.1"/>
    </source>
</evidence>
<dbReference type="EMBL" id="MCGT01000020">
    <property type="protein sequence ID" value="ORX51546.1"/>
    <property type="molecule type" value="Genomic_DNA"/>
</dbReference>
<feature type="region of interest" description="Disordered" evidence="1">
    <location>
        <begin position="162"/>
        <end position="184"/>
    </location>
</feature>
<feature type="compositionally biased region" description="Basic and acidic residues" evidence="1">
    <location>
        <begin position="77"/>
        <end position="89"/>
    </location>
</feature>
<protein>
    <submittedName>
        <fullName evidence="2">Uncharacterized protein</fullName>
    </submittedName>
</protein>
<sequence>MSLDDSIALPDLSDPDQLQCFLHAYTDKTKDQDTTIHALRFHVKELAKQLKEQPTHAEPSTISASAHSLSQLQVAKPMEHGDEFKELKHQFTQLQMQAIDTTKPEQQQPQEDWQQRLDDSKASQQKLTKQLQQLEKALADQQEKTISFEALEKECNQLKSMQKDAQPLELEQSHLTSQLTPAAR</sequence>
<organism evidence="2 3">
    <name type="scientific">Hesseltinella vesiculosa</name>
    <dbReference type="NCBI Taxonomy" id="101127"/>
    <lineage>
        <taxon>Eukaryota</taxon>
        <taxon>Fungi</taxon>
        <taxon>Fungi incertae sedis</taxon>
        <taxon>Mucoromycota</taxon>
        <taxon>Mucoromycotina</taxon>
        <taxon>Mucoromycetes</taxon>
        <taxon>Mucorales</taxon>
        <taxon>Cunninghamellaceae</taxon>
        <taxon>Hesseltinella</taxon>
    </lineage>
</organism>
<reference evidence="2 3" key="1">
    <citation type="submission" date="2016-07" db="EMBL/GenBank/DDBJ databases">
        <title>Pervasive Adenine N6-methylation of Active Genes in Fungi.</title>
        <authorList>
            <consortium name="DOE Joint Genome Institute"/>
            <person name="Mondo S.J."/>
            <person name="Dannebaum R.O."/>
            <person name="Kuo R.C."/>
            <person name="Labutti K."/>
            <person name="Haridas S."/>
            <person name="Kuo A."/>
            <person name="Salamov A."/>
            <person name="Ahrendt S.R."/>
            <person name="Lipzen A."/>
            <person name="Sullivan W."/>
            <person name="Andreopoulos W.B."/>
            <person name="Clum A."/>
            <person name="Lindquist E."/>
            <person name="Daum C."/>
            <person name="Ramamoorthy G.K."/>
            <person name="Gryganskyi A."/>
            <person name="Culley D."/>
            <person name="Magnuson J.K."/>
            <person name="James T.Y."/>
            <person name="O'Malley M.A."/>
            <person name="Stajich J.E."/>
            <person name="Spatafora J.W."/>
            <person name="Visel A."/>
            <person name="Grigoriev I.V."/>
        </authorList>
    </citation>
    <scope>NUCLEOTIDE SEQUENCE [LARGE SCALE GENOMIC DNA]</scope>
    <source>
        <strain evidence="2 3">NRRL 3301</strain>
    </source>
</reference>
<dbReference type="Proteomes" id="UP000242146">
    <property type="component" value="Unassembled WGS sequence"/>
</dbReference>